<reference evidence="5 6" key="1">
    <citation type="submission" date="2023-06" db="EMBL/GenBank/DDBJ databases">
        <title>Whole genome sequence of Oscillatoria calcuttensis NRMC-F 0142.</title>
        <authorList>
            <person name="Shakena Fathima T."/>
            <person name="Muralitharan G."/>
            <person name="Thajuddin N."/>
        </authorList>
    </citation>
    <scope>NUCLEOTIDE SEQUENCE [LARGE SCALE GENOMIC DNA]</scope>
    <source>
        <strain evidence="5 6">NRMC-F 0142</strain>
    </source>
</reference>
<evidence type="ECO:0000313" key="5">
    <source>
        <dbReference type="EMBL" id="MDL5056242.1"/>
    </source>
</evidence>
<comment type="similarity">
    <text evidence="1">Belongs to the methyltransferase superfamily.</text>
</comment>
<dbReference type="GO" id="GO:0008168">
    <property type="term" value="F:methyltransferase activity"/>
    <property type="evidence" value="ECO:0007669"/>
    <property type="project" value="UniProtKB-KW"/>
</dbReference>
<dbReference type="Gene3D" id="3.40.50.150">
    <property type="entry name" value="Vaccinia Virus protein VP39"/>
    <property type="match status" value="1"/>
</dbReference>
<dbReference type="GO" id="GO:0032259">
    <property type="term" value="P:methylation"/>
    <property type="evidence" value="ECO:0007669"/>
    <property type="project" value="UniProtKB-KW"/>
</dbReference>
<name>A0ABT7LW31_9CYAN</name>
<keyword evidence="2 5" id="KW-0489">Methyltransferase</keyword>
<protein>
    <submittedName>
        <fullName evidence="5">Methyltransferase domain-containing protein</fullName>
    </submittedName>
</protein>
<dbReference type="EMBL" id="JASVEJ010000007">
    <property type="protein sequence ID" value="MDL5056242.1"/>
    <property type="molecule type" value="Genomic_DNA"/>
</dbReference>
<evidence type="ECO:0000259" key="4">
    <source>
        <dbReference type="Pfam" id="PF08241"/>
    </source>
</evidence>
<dbReference type="InterPro" id="IPR013216">
    <property type="entry name" value="Methyltransf_11"/>
</dbReference>
<dbReference type="RefSeq" id="WP_286004139.1">
    <property type="nucleotide sequence ID" value="NZ_JASVEJ010000007.1"/>
</dbReference>
<organism evidence="5 6">
    <name type="scientific">Geitlerinema calcuttense NRMC-F 0142</name>
    <dbReference type="NCBI Taxonomy" id="2922238"/>
    <lineage>
        <taxon>Bacteria</taxon>
        <taxon>Bacillati</taxon>
        <taxon>Cyanobacteriota</taxon>
        <taxon>Cyanophyceae</taxon>
        <taxon>Geitlerinematales</taxon>
        <taxon>Geitlerinemataceae</taxon>
        <taxon>Geitlerinema</taxon>
    </lineage>
</organism>
<evidence type="ECO:0000256" key="1">
    <source>
        <dbReference type="ARBA" id="ARBA00008361"/>
    </source>
</evidence>
<feature type="domain" description="Methyltransferase type 11" evidence="4">
    <location>
        <begin position="58"/>
        <end position="151"/>
    </location>
</feature>
<evidence type="ECO:0000256" key="3">
    <source>
        <dbReference type="ARBA" id="ARBA00022679"/>
    </source>
</evidence>
<dbReference type="InterPro" id="IPR029063">
    <property type="entry name" value="SAM-dependent_MTases_sf"/>
</dbReference>
<accession>A0ABT7LW31</accession>
<dbReference type="SUPFAM" id="SSF53335">
    <property type="entry name" value="S-adenosyl-L-methionine-dependent methyltransferases"/>
    <property type="match status" value="1"/>
</dbReference>
<evidence type="ECO:0000313" key="6">
    <source>
        <dbReference type="Proteomes" id="UP001230986"/>
    </source>
</evidence>
<keyword evidence="3" id="KW-0808">Transferase</keyword>
<dbReference type="Proteomes" id="UP001230986">
    <property type="component" value="Unassembled WGS sequence"/>
</dbReference>
<sequence>MSQSQAERSWYNHQPLEERKTWYSAVAQAYNRVRPRYPQGLVERAIELAQLPNRARLLEVGCGPGTATPSFAQFGFSMVCLEPSPDAYQLARENCKPYPNVEIVNTTFEEWTLEPGYFDAILAATSFHWVSPEVGYAKAASALRDRGFLILLWNMSLQPAYEVYQALDAVYQTYAPSLAGYETPEKQQESLDKFAQIILNSGQFGDLVSEQMPCEVTYSIEDYLALLGTYSPYIGLEPQQRQELFQALGKELENTCGEKVKLSYISAFQIARKV</sequence>
<evidence type="ECO:0000256" key="2">
    <source>
        <dbReference type="ARBA" id="ARBA00022603"/>
    </source>
</evidence>
<dbReference type="InterPro" id="IPR051052">
    <property type="entry name" value="Diverse_substrate_MTase"/>
</dbReference>
<proteinExistence type="inferred from homology"/>
<dbReference type="CDD" id="cd02440">
    <property type="entry name" value="AdoMet_MTases"/>
    <property type="match status" value="1"/>
</dbReference>
<dbReference type="Pfam" id="PF08241">
    <property type="entry name" value="Methyltransf_11"/>
    <property type="match status" value="1"/>
</dbReference>
<comment type="caution">
    <text evidence="5">The sequence shown here is derived from an EMBL/GenBank/DDBJ whole genome shotgun (WGS) entry which is preliminary data.</text>
</comment>
<gene>
    <name evidence="5" type="ORF">QQ055_01975</name>
</gene>
<keyword evidence="6" id="KW-1185">Reference proteome</keyword>
<dbReference type="PANTHER" id="PTHR44942:SF4">
    <property type="entry name" value="METHYLTRANSFERASE TYPE 11 DOMAIN-CONTAINING PROTEIN"/>
    <property type="match status" value="1"/>
</dbReference>
<dbReference type="PANTHER" id="PTHR44942">
    <property type="entry name" value="METHYLTRANSF_11 DOMAIN-CONTAINING PROTEIN"/>
    <property type="match status" value="1"/>
</dbReference>